<evidence type="ECO:0000313" key="3">
    <source>
        <dbReference type="EMBL" id="KAK9696176.1"/>
    </source>
</evidence>
<dbReference type="Proteomes" id="UP001458880">
    <property type="component" value="Unassembled WGS sequence"/>
</dbReference>
<accession>A0AAW1J057</accession>
<dbReference type="Gene3D" id="3.40.50.720">
    <property type="entry name" value="NAD(P)-binding Rossmann-like Domain"/>
    <property type="match status" value="1"/>
</dbReference>
<dbReference type="InterPro" id="IPR036291">
    <property type="entry name" value="NAD(P)-bd_dom_sf"/>
</dbReference>
<dbReference type="Pfam" id="PF13561">
    <property type="entry name" value="adh_short_C2"/>
    <property type="match status" value="1"/>
</dbReference>
<dbReference type="PANTHER" id="PTHR43975:SF2">
    <property type="entry name" value="EG:BACR7A4.14 PROTEIN-RELATED"/>
    <property type="match status" value="1"/>
</dbReference>
<proteinExistence type="predicted"/>
<reference evidence="3 4" key="1">
    <citation type="journal article" date="2024" name="BMC Genomics">
        <title>De novo assembly and annotation of Popillia japonica's genome with initial clues to its potential as an invasive pest.</title>
        <authorList>
            <person name="Cucini C."/>
            <person name="Boschi S."/>
            <person name="Funari R."/>
            <person name="Cardaioli E."/>
            <person name="Iannotti N."/>
            <person name="Marturano G."/>
            <person name="Paoli F."/>
            <person name="Bruttini M."/>
            <person name="Carapelli A."/>
            <person name="Frati F."/>
            <person name="Nardi F."/>
        </authorList>
    </citation>
    <scope>NUCLEOTIDE SEQUENCE [LARGE SCALE GENOMIC DNA]</scope>
    <source>
        <strain evidence="3">DMR45628</strain>
    </source>
</reference>
<dbReference type="FunFam" id="3.40.50.720:FF:000084">
    <property type="entry name" value="Short-chain dehydrogenase reductase"/>
    <property type="match status" value="1"/>
</dbReference>
<dbReference type="PROSITE" id="PS00061">
    <property type="entry name" value="ADH_SHORT"/>
    <property type="match status" value="1"/>
</dbReference>
<sequence length="255" mass="27298">MFSGKVVLITGASSGIGAATAINFASKGALLALTGRNASNLQKVAQQCEEKSNIKPLTIIGDLTIDSDVRNILDTTIKTYEKLDILINNAGILATGSIEDTTVEQYDEIFATNVRPVYLLTNLAVPHLIKTKGNIVNVSSLAGLRAFPTVLTYCMSKAALDQFTRCVSLALAPKQVRVNSVNPGIITSDIHVRSGITEEEYPEYIRRMASIHPLGRVGQPEEVADAIVFLASDNASFTTGETLCLAGGRQNCCPR</sequence>
<dbReference type="SMART" id="SM00822">
    <property type="entry name" value="PKS_KR"/>
    <property type="match status" value="1"/>
</dbReference>
<evidence type="ECO:0000313" key="4">
    <source>
        <dbReference type="Proteomes" id="UP001458880"/>
    </source>
</evidence>
<organism evidence="3 4">
    <name type="scientific">Popillia japonica</name>
    <name type="common">Japanese beetle</name>
    <dbReference type="NCBI Taxonomy" id="7064"/>
    <lineage>
        <taxon>Eukaryota</taxon>
        <taxon>Metazoa</taxon>
        <taxon>Ecdysozoa</taxon>
        <taxon>Arthropoda</taxon>
        <taxon>Hexapoda</taxon>
        <taxon>Insecta</taxon>
        <taxon>Pterygota</taxon>
        <taxon>Neoptera</taxon>
        <taxon>Endopterygota</taxon>
        <taxon>Coleoptera</taxon>
        <taxon>Polyphaga</taxon>
        <taxon>Scarabaeiformia</taxon>
        <taxon>Scarabaeidae</taxon>
        <taxon>Rutelinae</taxon>
        <taxon>Popillia</taxon>
    </lineage>
</organism>
<dbReference type="PANTHER" id="PTHR43975">
    <property type="entry name" value="ZGC:101858"/>
    <property type="match status" value="1"/>
</dbReference>
<gene>
    <name evidence="3" type="ORF">QE152_g32075</name>
</gene>
<dbReference type="NCBIfam" id="NF005559">
    <property type="entry name" value="PRK07231.1"/>
    <property type="match status" value="1"/>
</dbReference>
<dbReference type="EMBL" id="JASPKY010000460">
    <property type="protein sequence ID" value="KAK9696176.1"/>
    <property type="molecule type" value="Genomic_DNA"/>
</dbReference>
<dbReference type="InterPro" id="IPR020904">
    <property type="entry name" value="Sc_DH/Rdtase_CS"/>
</dbReference>
<dbReference type="SUPFAM" id="SSF51735">
    <property type="entry name" value="NAD(P)-binding Rossmann-fold domains"/>
    <property type="match status" value="1"/>
</dbReference>
<protein>
    <recommendedName>
        <fullName evidence="2">Ketoreductase domain-containing protein</fullName>
    </recommendedName>
</protein>
<feature type="domain" description="Ketoreductase" evidence="2">
    <location>
        <begin position="5"/>
        <end position="189"/>
    </location>
</feature>
<keyword evidence="4" id="KW-1185">Reference proteome</keyword>
<evidence type="ECO:0000256" key="1">
    <source>
        <dbReference type="ARBA" id="ARBA00023002"/>
    </source>
</evidence>
<dbReference type="PRINTS" id="PR00081">
    <property type="entry name" value="GDHRDH"/>
</dbReference>
<dbReference type="InterPro" id="IPR057326">
    <property type="entry name" value="KR_dom"/>
</dbReference>
<evidence type="ECO:0000259" key="2">
    <source>
        <dbReference type="SMART" id="SM00822"/>
    </source>
</evidence>
<dbReference type="InterPro" id="IPR002347">
    <property type="entry name" value="SDR_fam"/>
</dbReference>
<keyword evidence="1" id="KW-0560">Oxidoreductase</keyword>
<dbReference type="GO" id="GO:0006629">
    <property type="term" value="P:lipid metabolic process"/>
    <property type="evidence" value="ECO:0007669"/>
    <property type="project" value="UniProtKB-ARBA"/>
</dbReference>
<comment type="caution">
    <text evidence="3">The sequence shown here is derived from an EMBL/GenBank/DDBJ whole genome shotgun (WGS) entry which is preliminary data.</text>
</comment>
<dbReference type="AlphaFoldDB" id="A0AAW1J057"/>
<dbReference type="GO" id="GO:0016491">
    <property type="term" value="F:oxidoreductase activity"/>
    <property type="evidence" value="ECO:0007669"/>
    <property type="project" value="UniProtKB-KW"/>
</dbReference>
<dbReference type="PRINTS" id="PR00080">
    <property type="entry name" value="SDRFAMILY"/>
</dbReference>
<name>A0AAW1J057_POPJA</name>